<organism evidence="8 9">
    <name type="scientific">Rhipicephalus microplus</name>
    <name type="common">Cattle tick</name>
    <name type="synonym">Boophilus microplus</name>
    <dbReference type="NCBI Taxonomy" id="6941"/>
    <lineage>
        <taxon>Eukaryota</taxon>
        <taxon>Metazoa</taxon>
        <taxon>Ecdysozoa</taxon>
        <taxon>Arthropoda</taxon>
        <taxon>Chelicerata</taxon>
        <taxon>Arachnida</taxon>
        <taxon>Acari</taxon>
        <taxon>Parasitiformes</taxon>
        <taxon>Ixodida</taxon>
        <taxon>Ixodoidea</taxon>
        <taxon>Ixodidae</taxon>
        <taxon>Rhipicephalinae</taxon>
        <taxon>Rhipicephalus</taxon>
        <taxon>Boophilus</taxon>
    </lineage>
</organism>
<dbReference type="Gene3D" id="6.20.210.20">
    <property type="entry name" value="THAP domain"/>
    <property type="match status" value="1"/>
</dbReference>
<evidence type="ECO:0000256" key="2">
    <source>
        <dbReference type="ARBA" id="ARBA00022771"/>
    </source>
</evidence>
<dbReference type="VEuPathDB" id="VectorBase:LOC119162184"/>
<dbReference type="VEuPathDB" id="VectorBase:LOC119164620"/>
<dbReference type="InterPro" id="IPR006612">
    <property type="entry name" value="THAP_Znf"/>
</dbReference>
<dbReference type="InterPro" id="IPR048366">
    <property type="entry name" value="TNP-like_GBD"/>
</dbReference>
<keyword evidence="6" id="KW-0175">Coiled coil</keyword>
<dbReference type="GO" id="GO:0003677">
    <property type="term" value="F:DNA binding"/>
    <property type="evidence" value="ECO:0007669"/>
    <property type="project" value="UniProtKB-UniRule"/>
</dbReference>
<dbReference type="InterPro" id="IPR048365">
    <property type="entry name" value="TNP-like_RNaseH_N"/>
</dbReference>
<feature type="domain" description="THAP-type" evidence="7">
    <location>
        <begin position="1"/>
        <end position="83"/>
    </location>
</feature>
<protein>
    <recommendedName>
        <fullName evidence="7">THAP-type domain-containing protein</fullName>
    </recommendedName>
</protein>
<keyword evidence="9" id="KW-1185">Reference proteome</keyword>
<evidence type="ECO:0000313" key="9">
    <source>
        <dbReference type="Proteomes" id="UP000821866"/>
    </source>
</evidence>
<dbReference type="GO" id="GO:0008270">
    <property type="term" value="F:zinc ion binding"/>
    <property type="evidence" value="ECO:0007669"/>
    <property type="project" value="UniProtKB-KW"/>
</dbReference>
<dbReference type="EMBL" id="JABSTU010000004">
    <property type="protein sequence ID" value="KAH8034102.1"/>
    <property type="molecule type" value="Genomic_DNA"/>
</dbReference>
<evidence type="ECO:0000256" key="4">
    <source>
        <dbReference type="ARBA" id="ARBA00023125"/>
    </source>
</evidence>
<dbReference type="PANTHER" id="PTHR47577:SF2">
    <property type="entry name" value="THAP DOMAIN CONTAINING 9"/>
    <property type="match status" value="1"/>
</dbReference>
<accession>A0A9J6EI71</accession>
<feature type="coiled-coil region" evidence="6">
    <location>
        <begin position="182"/>
        <end position="216"/>
    </location>
</feature>
<dbReference type="SMART" id="SM00692">
    <property type="entry name" value="DM3"/>
    <property type="match status" value="1"/>
</dbReference>
<dbReference type="Pfam" id="PF21787">
    <property type="entry name" value="TNP-like_RNaseH_N"/>
    <property type="match status" value="1"/>
</dbReference>
<dbReference type="Pfam" id="PF05485">
    <property type="entry name" value="THAP"/>
    <property type="match status" value="1"/>
</dbReference>
<name>A0A9J6EI71_RHIMP</name>
<dbReference type="SUPFAM" id="SSF57716">
    <property type="entry name" value="Glucocorticoid receptor-like (DNA-binding domain)"/>
    <property type="match status" value="1"/>
</dbReference>
<dbReference type="AlphaFoldDB" id="A0A9J6EI71"/>
<reference evidence="8" key="1">
    <citation type="journal article" date="2020" name="Cell">
        <title>Large-Scale Comparative Analyses of Tick Genomes Elucidate Their Genetic Diversity and Vector Capacities.</title>
        <authorList>
            <consortium name="Tick Genome and Microbiome Consortium (TIGMIC)"/>
            <person name="Jia N."/>
            <person name="Wang J."/>
            <person name="Shi W."/>
            <person name="Du L."/>
            <person name="Sun Y."/>
            <person name="Zhan W."/>
            <person name="Jiang J.F."/>
            <person name="Wang Q."/>
            <person name="Zhang B."/>
            <person name="Ji P."/>
            <person name="Bell-Sakyi L."/>
            <person name="Cui X.M."/>
            <person name="Yuan T.T."/>
            <person name="Jiang B.G."/>
            <person name="Yang W.F."/>
            <person name="Lam T.T."/>
            <person name="Chang Q.C."/>
            <person name="Ding S.J."/>
            <person name="Wang X.J."/>
            <person name="Zhu J.G."/>
            <person name="Ruan X.D."/>
            <person name="Zhao L."/>
            <person name="Wei J.T."/>
            <person name="Ye R.Z."/>
            <person name="Que T.C."/>
            <person name="Du C.H."/>
            <person name="Zhou Y.H."/>
            <person name="Cheng J.X."/>
            <person name="Dai P.F."/>
            <person name="Guo W.B."/>
            <person name="Han X.H."/>
            <person name="Huang E.J."/>
            <person name="Li L.F."/>
            <person name="Wei W."/>
            <person name="Gao Y.C."/>
            <person name="Liu J.Z."/>
            <person name="Shao H.Z."/>
            <person name="Wang X."/>
            <person name="Wang C.C."/>
            <person name="Yang T.C."/>
            <person name="Huo Q.B."/>
            <person name="Li W."/>
            <person name="Chen H.Y."/>
            <person name="Chen S.E."/>
            <person name="Zhou L.G."/>
            <person name="Ni X.B."/>
            <person name="Tian J.H."/>
            <person name="Sheng Y."/>
            <person name="Liu T."/>
            <person name="Pan Y.S."/>
            <person name="Xia L.Y."/>
            <person name="Li J."/>
            <person name="Zhao F."/>
            <person name="Cao W.C."/>
        </authorList>
    </citation>
    <scope>NUCLEOTIDE SEQUENCE</scope>
    <source>
        <strain evidence="8">Rmic-2018</strain>
    </source>
</reference>
<dbReference type="Proteomes" id="UP000821866">
    <property type="component" value="Chromosome 2"/>
</dbReference>
<comment type="caution">
    <text evidence="8">The sequence shown here is derived from an EMBL/GenBank/DDBJ whole genome shotgun (WGS) entry which is preliminary data.</text>
</comment>
<keyword evidence="3" id="KW-0862">Zinc</keyword>
<evidence type="ECO:0000256" key="5">
    <source>
        <dbReference type="PROSITE-ProRule" id="PRU00309"/>
    </source>
</evidence>
<dbReference type="PROSITE" id="PS50950">
    <property type="entry name" value="ZF_THAP"/>
    <property type="match status" value="1"/>
</dbReference>
<keyword evidence="2 5" id="KW-0863">Zinc-finger</keyword>
<evidence type="ECO:0000256" key="3">
    <source>
        <dbReference type="ARBA" id="ARBA00022833"/>
    </source>
</evidence>
<evidence type="ECO:0000259" key="7">
    <source>
        <dbReference type="PROSITE" id="PS50950"/>
    </source>
</evidence>
<reference evidence="8" key="2">
    <citation type="submission" date="2021-09" db="EMBL/GenBank/DDBJ databases">
        <authorList>
            <person name="Jia N."/>
            <person name="Wang J."/>
            <person name="Shi W."/>
            <person name="Du L."/>
            <person name="Sun Y."/>
            <person name="Zhan W."/>
            <person name="Jiang J."/>
            <person name="Wang Q."/>
            <person name="Zhang B."/>
            <person name="Ji P."/>
            <person name="Sakyi L.B."/>
            <person name="Cui X."/>
            <person name="Yuan T."/>
            <person name="Jiang B."/>
            <person name="Yang W."/>
            <person name="Lam T.T.-Y."/>
            <person name="Chang Q."/>
            <person name="Ding S."/>
            <person name="Wang X."/>
            <person name="Zhu J."/>
            <person name="Ruan X."/>
            <person name="Zhao L."/>
            <person name="Wei J."/>
            <person name="Que T."/>
            <person name="Du C."/>
            <person name="Cheng J."/>
            <person name="Dai P."/>
            <person name="Han X."/>
            <person name="Huang E."/>
            <person name="Gao Y."/>
            <person name="Liu J."/>
            <person name="Shao H."/>
            <person name="Ye R."/>
            <person name="Li L."/>
            <person name="Wei W."/>
            <person name="Wang X."/>
            <person name="Wang C."/>
            <person name="Huo Q."/>
            <person name="Li W."/>
            <person name="Guo W."/>
            <person name="Chen H."/>
            <person name="Chen S."/>
            <person name="Zhou L."/>
            <person name="Zhou L."/>
            <person name="Ni X."/>
            <person name="Tian J."/>
            <person name="Zhou Y."/>
            <person name="Sheng Y."/>
            <person name="Liu T."/>
            <person name="Pan Y."/>
            <person name="Xia L."/>
            <person name="Li J."/>
            <person name="Zhao F."/>
            <person name="Cao W."/>
        </authorList>
    </citation>
    <scope>NUCLEOTIDE SEQUENCE</scope>
    <source>
        <strain evidence="8">Rmic-2018</strain>
        <tissue evidence="8">Larvae</tissue>
    </source>
</reference>
<keyword evidence="1" id="KW-0479">Metal-binding</keyword>
<dbReference type="InterPro" id="IPR038441">
    <property type="entry name" value="THAP_Znf_sf"/>
</dbReference>
<keyword evidence="4 5" id="KW-0238">DNA-binding</keyword>
<evidence type="ECO:0000313" key="8">
    <source>
        <dbReference type="EMBL" id="KAH8034102.1"/>
    </source>
</evidence>
<dbReference type="Pfam" id="PF21788">
    <property type="entry name" value="TNP-like_GBD"/>
    <property type="match status" value="1"/>
</dbReference>
<dbReference type="PANTHER" id="PTHR47577">
    <property type="entry name" value="THAP DOMAIN-CONTAINING PROTEIN 6"/>
    <property type="match status" value="1"/>
</dbReference>
<dbReference type="SMART" id="SM00980">
    <property type="entry name" value="THAP"/>
    <property type="match status" value="1"/>
</dbReference>
<evidence type="ECO:0000256" key="1">
    <source>
        <dbReference type="ARBA" id="ARBA00022723"/>
    </source>
</evidence>
<gene>
    <name evidence="8" type="ORF">HPB51_020119</name>
</gene>
<sequence length="907" mass="103189">MAYCCVPGCKSSSKKKEVGISFHEIPSDEELRQKWIKVISRDNWTPNTTSCYSTVCSRHFAASDFKQGCKTRRLMKGVVPSVFEEYPRYLQPSTKAPRSDATIRKRASVSECPTATKRRAVRCSKSDYPPWNGDDIPTNGDGRDMSPPACSITCEDGIPATRQQSDRAVQVSVPTFVPSVERMKWRRKERDLKAQIRRLRETVDKYKQELEKLKEDCYVLAFRHIHEKANEKDVQASILLEQIENFQKVKPTWSELTVRHAVVLRNLSTRAYEHMRTEGILRLPCRSTLERFMGSSRGEVGVTDLVKQRLFAELTSHTTSQSRTCSLIIDEMRVKQRLLYVKQRDAFIGEVDYGQGIPVEAADEPVLANSLLCFILSGLSTHFRIPVAYFFTKNCKGKELHLLMRQVLKEVEAVGFAVVRVVTDNHRINVMAFKLLCNGTLRHVMPHPENPDRKLFLAFDQCHLIKNVRSQFLARDLGKDGAITSEHVKNLYKMQQDSIVKPVRFLTRKHVFPSNLEKMNVKRAVQLLSPAVTAALKLLKEQAGHTCDASFLEVDETVEFMETVYRWFLLMDVSNCSQHIHQNNPDSRQFDSESDERLEWLETTFIDYLSTMKHQCLAKNFLTKETYQGLVMTTHSNVECVRYLLTESHFLFVLTRKMSSDPIESFFGWLRKSAGSNDQTDARAVLSGIEKMLKTGIASKSDCSNVISVENSNSLPAMLRDQPVIAVQAAEHFPREALIALSENLSEGNELLPTPDIAALAMVGGYLARAIGERTSCEECLSLLTKPGSSGTSDALIKHQDRGGLLYPSGELLHVLYCLRKYIEVVLAKRRHLKHPLKEAVDNAANVLRERNLLVCTMPGHHEKLLDVLLTKFFRPIFTNFAMKVTDKHDFLKVFEVKPLSRKVLKL</sequence>
<evidence type="ECO:0000256" key="6">
    <source>
        <dbReference type="SAM" id="Coils"/>
    </source>
</evidence>
<proteinExistence type="predicted"/>